<dbReference type="OrthoDB" id="8118055at2759"/>
<dbReference type="InterPro" id="IPR050749">
    <property type="entry name" value="Glycosyl_Hydrolase_47"/>
</dbReference>
<feature type="active site" description="Proton donor" evidence="6">
    <location>
        <position position="180"/>
    </location>
</feature>
<feature type="disulfide bond" evidence="8">
    <location>
        <begin position="385"/>
        <end position="414"/>
    </location>
</feature>
<comment type="similarity">
    <text evidence="3 9">Belongs to the glycosyl hydrolase 47 family.</text>
</comment>
<dbReference type="Gene3D" id="1.50.10.10">
    <property type="match status" value="1"/>
</dbReference>
<evidence type="ECO:0000313" key="10">
    <source>
        <dbReference type="EMBL" id="OAP64829.1"/>
    </source>
</evidence>
<keyword evidence="4 9" id="KW-0378">Hydrolase</keyword>
<evidence type="ECO:0000256" key="5">
    <source>
        <dbReference type="ARBA" id="ARBA00023157"/>
    </source>
</evidence>
<comment type="pathway">
    <text evidence="2">Protein modification; protein glycosylation.</text>
</comment>
<dbReference type="EC" id="3.2.1.-" evidence="9"/>
<dbReference type="RefSeq" id="XP_018698196.1">
    <property type="nucleotide sequence ID" value="XM_018832317.1"/>
</dbReference>
<keyword evidence="11" id="KW-1185">Reference proteome</keyword>
<dbReference type="PANTHER" id="PTHR11742">
    <property type="entry name" value="MANNOSYL-OLIGOSACCHARIDE ALPHA-1,2-MANNOSIDASE-RELATED"/>
    <property type="match status" value="1"/>
</dbReference>
<comment type="caution">
    <text evidence="10">The sequence shown here is derived from an EMBL/GenBank/DDBJ whole genome shotgun (WGS) entry which is preliminary data.</text>
</comment>
<evidence type="ECO:0000256" key="1">
    <source>
        <dbReference type="ARBA" id="ARBA00001913"/>
    </source>
</evidence>
<gene>
    <name evidence="10" type="ORF">AYL99_00801</name>
</gene>
<evidence type="ECO:0000256" key="8">
    <source>
        <dbReference type="PIRSR" id="PIRSR601382-3"/>
    </source>
</evidence>
<proteinExistence type="inferred from homology"/>
<dbReference type="Proteomes" id="UP000078343">
    <property type="component" value="Unassembled WGS sequence"/>
</dbReference>
<dbReference type="STRING" id="1367422.A0A178ZYG0"/>
<evidence type="ECO:0000256" key="6">
    <source>
        <dbReference type="PIRSR" id="PIRSR601382-1"/>
    </source>
</evidence>
<sequence>MAIRGKRLVLVVSFVCTLFFFLLHLYGSSLGTLHSAEGEPFGRLEGVTHQLLKPLKGHVINPIVSYIPLPTAVQVLPKIQHDFKPETGLARESRLARLEVIKEAMMHSWTGYRQRAWLQDELAPVSGGYRTSFGDWSLTLVDALDTLWLMGFKDEFETAIHAVASIDFTTAKQVPINVFETTIRHLGGLLGAYDVSRRQYPKLLEKAIELGDMLYGAFDTPNHMPVTKWSKIGVEGASGHTLVAELGTLSLEFTRLTQLTGDPKYYDAVQRISDCLESQQNYTRAPGLFPHIVNARECWFGDGVTFSIGGSADSVYEYFPKEYQLLGGANDQYKKLYEIANNPMKEYILFRPMTPTNEDILMAGTLKSFRPGHNELIPQTQHLACFAGGMFALAAKLFDNPGDLETAGKLVHGCIWAYQQTATAIMPEMFHLISCPADDRQCQWDSKAWFKHMLLHNSHDETPQDKLLPEDERLRKKSQRLRLPKGVSAIASRAYELRPEAIESIFVLYRITGDESLRESAWAMFETITNHTRTEFGYSCIEDVTQSNPRKTDRMESFWMAETLKYFWLLFEDPSVVSLDEFVLNTEAHPFRLPKQR</sequence>
<dbReference type="Pfam" id="PF01532">
    <property type="entry name" value="Glyco_hydro_47"/>
    <property type="match status" value="1"/>
</dbReference>
<evidence type="ECO:0000313" key="11">
    <source>
        <dbReference type="Proteomes" id="UP000078343"/>
    </source>
</evidence>
<dbReference type="InterPro" id="IPR001382">
    <property type="entry name" value="Glyco_hydro_47"/>
</dbReference>
<evidence type="ECO:0000256" key="3">
    <source>
        <dbReference type="ARBA" id="ARBA00007658"/>
    </source>
</evidence>
<feature type="active site" description="Proton donor" evidence="6">
    <location>
        <position position="428"/>
    </location>
</feature>
<evidence type="ECO:0000256" key="4">
    <source>
        <dbReference type="ARBA" id="ARBA00022801"/>
    </source>
</evidence>
<dbReference type="SUPFAM" id="SSF48225">
    <property type="entry name" value="Seven-hairpin glycosidases"/>
    <property type="match status" value="1"/>
</dbReference>
<feature type="active site" evidence="6">
    <location>
        <position position="313"/>
    </location>
</feature>
<dbReference type="GO" id="GO:0016020">
    <property type="term" value="C:membrane"/>
    <property type="evidence" value="ECO:0007669"/>
    <property type="project" value="InterPro"/>
</dbReference>
<dbReference type="UniPathway" id="UPA00378"/>
<keyword evidence="7" id="KW-0106">Calcium</keyword>
<comment type="cofactor">
    <cofactor evidence="1 7">
        <name>Ca(2+)</name>
        <dbReference type="ChEBI" id="CHEBI:29108"/>
    </cofactor>
</comment>
<evidence type="ECO:0000256" key="2">
    <source>
        <dbReference type="ARBA" id="ARBA00004922"/>
    </source>
</evidence>
<accession>A0A178ZYG0</accession>
<dbReference type="GeneID" id="30004971"/>
<keyword evidence="5 8" id="KW-1015">Disulfide bond</keyword>
<name>A0A178ZYG0_9EURO</name>
<dbReference type="AlphaFoldDB" id="A0A178ZYG0"/>
<keyword evidence="7" id="KW-0479">Metal-binding</keyword>
<feature type="binding site" evidence="7">
    <location>
        <position position="586"/>
    </location>
    <ligand>
        <name>Ca(2+)</name>
        <dbReference type="ChEBI" id="CHEBI:29108"/>
    </ligand>
</feature>
<dbReference type="InterPro" id="IPR036026">
    <property type="entry name" value="Seven-hairpin_glycosidases"/>
</dbReference>
<dbReference type="GO" id="GO:0004571">
    <property type="term" value="F:mannosyl-oligosaccharide 1,2-alpha-mannosidase activity"/>
    <property type="evidence" value="ECO:0007669"/>
    <property type="project" value="InterPro"/>
</dbReference>
<dbReference type="GO" id="GO:0005509">
    <property type="term" value="F:calcium ion binding"/>
    <property type="evidence" value="ECO:0007669"/>
    <property type="project" value="InterPro"/>
</dbReference>
<dbReference type="EMBL" id="LVYI01000001">
    <property type="protein sequence ID" value="OAP64829.1"/>
    <property type="molecule type" value="Genomic_DNA"/>
</dbReference>
<reference evidence="10 11" key="1">
    <citation type="submission" date="2016-04" db="EMBL/GenBank/DDBJ databases">
        <title>Draft genome of Fonsecaea erecta CBS 125763.</title>
        <authorList>
            <person name="Weiss V.A."/>
            <person name="Vicente V.A."/>
            <person name="Raittz R.T."/>
            <person name="Moreno L.F."/>
            <person name="De Souza E.M."/>
            <person name="Pedrosa F.O."/>
            <person name="Steffens M.B."/>
            <person name="Faoro H."/>
            <person name="Tadra-Sfeir M.Z."/>
            <person name="Najafzadeh M.J."/>
            <person name="Felipe M.S."/>
            <person name="Teixeira M."/>
            <person name="Sun J."/>
            <person name="Xi L."/>
            <person name="Gomes R."/>
            <person name="De Azevedo C.M."/>
            <person name="Salgado C.G."/>
            <person name="Da Silva M.B."/>
            <person name="Nascimento M.F."/>
            <person name="Queiroz-Telles F."/>
            <person name="Attili D.S."/>
            <person name="Gorbushina A."/>
        </authorList>
    </citation>
    <scope>NUCLEOTIDE SEQUENCE [LARGE SCALE GENOMIC DNA]</scope>
    <source>
        <strain evidence="10 11">CBS 125763</strain>
    </source>
</reference>
<organism evidence="10 11">
    <name type="scientific">Fonsecaea erecta</name>
    <dbReference type="NCBI Taxonomy" id="1367422"/>
    <lineage>
        <taxon>Eukaryota</taxon>
        <taxon>Fungi</taxon>
        <taxon>Dikarya</taxon>
        <taxon>Ascomycota</taxon>
        <taxon>Pezizomycotina</taxon>
        <taxon>Eurotiomycetes</taxon>
        <taxon>Chaetothyriomycetidae</taxon>
        <taxon>Chaetothyriales</taxon>
        <taxon>Herpotrichiellaceae</taxon>
        <taxon>Fonsecaea</taxon>
    </lineage>
</organism>
<dbReference type="GO" id="GO:0036503">
    <property type="term" value="P:ERAD pathway"/>
    <property type="evidence" value="ECO:0007669"/>
    <property type="project" value="UniProtKB-ARBA"/>
</dbReference>
<dbReference type="GO" id="GO:0005975">
    <property type="term" value="P:carbohydrate metabolic process"/>
    <property type="evidence" value="ECO:0007669"/>
    <property type="project" value="InterPro"/>
</dbReference>
<protein>
    <recommendedName>
        <fullName evidence="9">alpha-1,2-Mannosidase</fullName>
        <ecNumber evidence="9">3.2.1.-</ecNumber>
    </recommendedName>
</protein>
<evidence type="ECO:0000256" key="7">
    <source>
        <dbReference type="PIRSR" id="PIRSR601382-2"/>
    </source>
</evidence>
<dbReference type="PRINTS" id="PR00747">
    <property type="entry name" value="GLYHDRLASE47"/>
</dbReference>
<keyword evidence="9" id="KW-0326">Glycosidase</keyword>
<feature type="active site" evidence="6">
    <location>
        <position position="500"/>
    </location>
</feature>
<dbReference type="GO" id="GO:0005783">
    <property type="term" value="C:endoplasmic reticulum"/>
    <property type="evidence" value="ECO:0007669"/>
    <property type="project" value="TreeGrafter"/>
</dbReference>
<dbReference type="PANTHER" id="PTHR11742:SF103">
    <property type="entry name" value="ENDOPLASMIC RETICULUM MANNOSIDASE MNL2-RELATED"/>
    <property type="match status" value="1"/>
</dbReference>
<dbReference type="InterPro" id="IPR012341">
    <property type="entry name" value="6hp_glycosidase-like_sf"/>
</dbReference>
<evidence type="ECO:0000256" key="9">
    <source>
        <dbReference type="RuleBase" id="RU361193"/>
    </source>
</evidence>
<dbReference type="FunFam" id="1.50.10.10:FF:000037">
    <property type="entry name" value="alpha-1,2-Mannosidase"/>
    <property type="match status" value="1"/>
</dbReference>